<proteinExistence type="inferred from homology"/>
<dbReference type="SUPFAM" id="SSF117143">
    <property type="entry name" value="Flagellar hook protein flgE"/>
    <property type="match status" value="1"/>
</dbReference>
<feature type="domain" description="Flagellar hook protein FlgE/F/G-like D1" evidence="9">
    <location>
        <begin position="85"/>
        <end position="130"/>
    </location>
</feature>
<protein>
    <recommendedName>
        <fullName evidence="3 5">Flagellar hook protein FlgE</fullName>
    </recommendedName>
</protein>
<evidence type="ECO:0000256" key="5">
    <source>
        <dbReference type="RuleBase" id="RU362116"/>
    </source>
</evidence>
<keyword evidence="4 5" id="KW-0975">Bacterial flagellum</keyword>
<dbReference type="Pfam" id="PF06429">
    <property type="entry name" value="Flg_bbr_C"/>
    <property type="match status" value="1"/>
</dbReference>
<dbReference type="InterPro" id="IPR020013">
    <property type="entry name" value="Flagellar_FlgE/F/G"/>
</dbReference>
<dbReference type="InterPro" id="IPR037058">
    <property type="entry name" value="Falgellar_hook_FlgE_sf"/>
</dbReference>
<dbReference type="Proteomes" id="UP000681075">
    <property type="component" value="Unassembled WGS sequence"/>
</dbReference>
<keyword evidence="10" id="KW-0282">Flagellum</keyword>
<dbReference type="PANTHER" id="PTHR30435:SF1">
    <property type="entry name" value="FLAGELLAR HOOK PROTEIN FLGE"/>
    <property type="match status" value="1"/>
</dbReference>
<dbReference type="InterPro" id="IPR001444">
    <property type="entry name" value="Flag_bb_rod_N"/>
</dbReference>
<evidence type="ECO:0000259" key="7">
    <source>
        <dbReference type="Pfam" id="PF06429"/>
    </source>
</evidence>
<dbReference type="EMBL" id="BOPV01000001">
    <property type="protein sequence ID" value="GIL41481.1"/>
    <property type="molecule type" value="Genomic_DNA"/>
</dbReference>
<dbReference type="Gene3D" id="2.60.98.20">
    <property type="entry name" value="Flagellar hook protein FlgE"/>
    <property type="match status" value="1"/>
</dbReference>
<dbReference type="GO" id="GO:0009424">
    <property type="term" value="C:bacterial-type flagellum hook"/>
    <property type="evidence" value="ECO:0007669"/>
    <property type="project" value="TreeGrafter"/>
</dbReference>
<dbReference type="Pfam" id="PF00460">
    <property type="entry name" value="Flg_bb_rod"/>
    <property type="match status" value="1"/>
</dbReference>
<dbReference type="PANTHER" id="PTHR30435">
    <property type="entry name" value="FLAGELLAR PROTEIN"/>
    <property type="match status" value="1"/>
</dbReference>
<comment type="function">
    <text evidence="5">A flexible structure which links the flagellar filament to the drive apparatus in the basal body.</text>
</comment>
<accession>A0A8S8XHK4</accession>
<dbReference type="GO" id="GO:0005829">
    <property type="term" value="C:cytosol"/>
    <property type="evidence" value="ECO:0007669"/>
    <property type="project" value="TreeGrafter"/>
</dbReference>
<sequence length="409" mass="42105">MSLFGSLFTGVAALNAQSQSMSIIANNIANVNTDGYKKLNASFSDLVVQTDRNAVYNSGGVRANTNYTLNQQGSLTQTENKTDLALSGNGFFVVQQNTGANQSQFFTRAGSFKLDSNGFLVNSAGYFLVGQPINANGTLGANQPIAVNTVQPKLIQTANATLALNLDATAATSAATAPSFTRTLRVFDSQGGAQDLTVQFNKTAANAWSMDVKLPGTGTATGAPVALTFNTNGSIATIGGAAAPPATGFSLTAMNFGNGTDTTQAVKFDLTGITQFSSPFDVTFANQDGVPVGGFSGVSIDNAGIVTANFTNGLTQKLAVLPVAVFSNPNALNAKSGNVYEATLASGQPNFKASGNGGAGTIASSTLEASNVDLAEEFSRMIVTQRAYSAGTKVIATSDQMLQELLNIR</sequence>
<name>A0A8S8XHK4_9PROT</name>
<evidence type="ECO:0000259" key="6">
    <source>
        <dbReference type="Pfam" id="PF00460"/>
    </source>
</evidence>
<reference evidence="10" key="1">
    <citation type="submission" date="2021-02" db="EMBL/GenBank/DDBJ databases">
        <title>Genome sequence of Rhodospirillales sp. strain TMPK1 isolated from soil.</title>
        <authorList>
            <person name="Nakai R."/>
            <person name="Kusada H."/>
            <person name="Tamaki H."/>
        </authorList>
    </citation>
    <scope>NUCLEOTIDE SEQUENCE</scope>
    <source>
        <strain evidence="10">TMPK1</strain>
    </source>
</reference>
<dbReference type="AlphaFoldDB" id="A0A8S8XHK4"/>
<keyword evidence="10" id="KW-0969">Cilium</keyword>
<evidence type="ECO:0000256" key="4">
    <source>
        <dbReference type="ARBA" id="ARBA00023143"/>
    </source>
</evidence>
<dbReference type="InterPro" id="IPR053967">
    <property type="entry name" value="LlgE_F_G-like_D1"/>
</dbReference>
<dbReference type="InterPro" id="IPR019776">
    <property type="entry name" value="Flagellar_basal_body_rod_CS"/>
</dbReference>
<evidence type="ECO:0000256" key="3">
    <source>
        <dbReference type="ARBA" id="ARBA00019015"/>
    </source>
</evidence>
<dbReference type="InterPro" id="IPR037925">
    <property type="entry name" value="FlgE/F/G-like"/>
</dbReference>
<dbReference type="RefSeq" id="WP_420244968.1">
    <property type="nucleotide sequence ID" value="NZ_BOPV01000001.1"/>
</dbReference>
<evidence type="ECO:0000313" key="10">
    <source>
        <dbReference type="EMBL" id="GIL41481.1"/>
    </source>
</evidence>
<feature type="domain" description="Flagellar hook protein FlgE D2" evidence="8">
    <location>
        <begin position="171"/>
        <end position="289"/>
    </location>
</feature>
<evidence type="ECO:0000259" key="9">
    <source>
        <dbReference type="Pfam" id="PF22692"/>
    </source>
</evidence>
<feature type="domain" description="Flagellar basal-body/hook protein C-terminal" evidence="7">
    <location>
        <begin position="364"/>
        <end position="408"/>
    </location>
</feature>
<comment type="subcellular location">
    <subcellularLocation>
        <location evidence="1 5">Bacterial flagellum basal body</location>
    </subcellularLocation>
</comment>
<keyword evidence="11" id="KW-1185">Reference proteome</keyword>
<evidence type="ECO:0000256" key="1">
    <source>
        <dbReference type="ARBA" id="ARBA00004117"/>
    </source>
</evidence>
<dbReference type="GO" id="GO:0071978">
    <property type="term" value="P:bacterial-type flagellum-dependent swarming motility"/>
    <property type="evidence" value="ECO:0007669"/>
    <property type="project" value="TreeGrafter"/>
</dbReference>
<dbReference type="NCBIfam" id="TIGR03506">
    <property type="entry name" value="FlgEFG_subfam"/>
    <property type="match status" value="1"/>
</dbReference>
<feature type="domain" description="Flagellar basal body rod protein N-terminal" evidence="6">
    <location>
        <begin position="9"/>
        <end position="37"/>
    </location>
</feature>
<evidence type="ECO:0000259" key="8">
    <source>
        <dbReference type="Pfam" id="PF07559"/>
    </source>
</evidence>
<dbReference type="InterPro" id="IPR010930">
    <property type="entry name" value="Flg_bb/hook_C_dom"/>
</dbReference>
<dbReference type="InterPro" id="IPR011491">
    <property type="entry name" value="FlgE_D2"/>
</dbReference>
<dbReference type="Pfam" id="PF07559">
    <property type="entry name" value="FlgE_D2"/>
    <property type="match status" value="1"/>
</dbReference>
<evidence type="ECO:0000256" key="2">
    <source>
        <dbReference type="ARBA" id="ARBA00009677"/>
    </source>
</evidence>
<comment type="similarity">
    <text evidence="2 5">Belongs to the flagella basal body rod proteins family.</text>
</comment>
<comment type="caution">
    <text evidence="10">The sequence shown here is derived from an EMBL/GenBank/DDBJ whole genome shotgun (WGS) entry which is preliminary data.</text>
</comment>
<dbReference type="PROSITE" id="PS00588">
    <property type="entry name" value="FLAGELLA_BB_ROD"/>
    <property type="match status" value="1"/>
</dbReference>
<dbReference type="Pfam" id="PF22692">
    <property type="entry name" value="LlgE_F_G_D1"/>
    <property type="match status" value="1"/>
</dbReference>
<dbReference type="GO" id="GO:0009425">
    <property type="term" value="C:bacterial-type flagellum basal body"/>
    <property type="evidence" value="ECO:0007669"/>
    <property type="project" value="UniProtKB-SubCell"/>
</dbReference>
<keyword evidence="10" id="KW-0966">Cell projection</keyword>
<evidence type="ECO:0000313" key="11">
    <source>
        <dbReference type="Proteomes" id="UP000681075"/>
    </source>
</evidence>
<organism evidence="10 11">
    <name type="scientific">Roseiterribacter gracilis</name>
    <dbReference type="NCBI Taxonomy" id="2812848"/>
    <lineage>
        <taxon>Bacteria</taxon>
        <taxon>Pseudomonadati</taxon>
        <taxon>Pseudomonadota</taxon>
        <taxon>Alphaproteobacteria</taxon>
        <taxon>Rhodospirillales</taxon>
        <taxon>Roseiterribacteraceae</taxon>
        <taxon>Roseiterribacter</taxon>
    </lineage>
</organism>
<gene>
    <name evidence="10" type="primary">flgE</name>
    <name evidence="10" type="ORF">TMPK1_37180</name>
</gene>